<feature type="transmembrane region" description="Helical" evidence="1">
    <location>
        <begin position="105"/>
        <end position="126"/>
    </location>
</feature>
<dbReference type="NCBIfam" id="NF038012">
    <property type="entry name" value="DMT_1"/>
    <property type="match status" value="1"/>
</dbReference>
<dbReference type="RefSeq" id="WP_229698695.1">
    <property type="nucleotide sequence ID" value="NZ_BMMS01000022.1"/>
</dbReference>
<keyword evidence="1" id="KW-1133">Transmembrane helix</keyword>
<evidence type="ECO:0000256" key="1">
    <source>
        <dbReference type="SAM" id="Phobius"/>
    </source>
</evidence>
<protein>
    <recommendedName>
        <fullName evidence="4">Magnesium transporter</fullName>
    </recommendedName>
</protein>
<dbReference type="AlphaFoldDB" id="A0A917ZU23"/>
<keyword evidence="3" id="KW-1185">Reference proteome</keyword>
<comment type="caution">
    <text evidence="2">The sequence shown here is derived from an EMBL/GenBank/DDBJ whole genome shotgun (WGS) entry which is preliminary data.</text>
</comment>
<organism evidence="2 3">
    <name type="scientific">Wenjunlia tyrosinilytica</name>
    <dbReference type="NCBI Taxonomy" id="1544741"/>
    <lineage>
        <taxon>Bacteria</taxon>
        <taxon>Bacillati</taxon>
        <taxon>Actinomycetota</taxon>
        <taxon>Actinomycetes</taxon>
        <taxon>Kitasatosporales</taxon>
        <taxon>Streptomycetaceae</taxon>
        <taxon>Wenjunlia</taxon>
    </lineage>
</organism>
<feature type="transmembrane region" description="Helical" evidence="1">
    <location>
        <begin position="52"/>
        <end position="71"/>
    </location>
</feature>
<name>A0A917ZU23_9ACTN</name>
<gene>
    <name evidence="2" type="ORF">GCM10012280_47940</name>
</gene>
<keyword evidence="1" id="KW-0472">Membrane</keyword>
<evidence type="ECO:0000313" key="2">
    <source>
        <dbReference type="EMBL" id="GGO94041.1"/>
    </source>
</evidence>
<feature type="transmembrane region" description="Helical" evidence="1">
    <location>
        <begin position="257"/>
        <end position="278"/>
    </location>
</feature>
<feature type="transmembrane region" description="Helical" evidence="1">
    <location>
        <begin position="196"/>
        <end position="218"/>
    </location>
</feature>
<evidence type="ECO:0000313" key="3">
    <source>
        <dbReference type="Proteomes" id="UP000641932"/>
    </source>
</evidence>
<dbReference type="EMBL" id="BMMS01000022">
    <property type="protein sequence ID" value="GGO94041.1"/>
    <property type="molecule type" value="Genomic_DNA"/>
</dbReference>
<proteinExistence type="predicted"/>
<reference evidence="2" key="1">
    <citation type="journal article" date="2014" name="Int. J. Syst. Evol. Microbiol.">
        <title>Complete genome sequence of Corynebacterium casei LMG S-19264T (=DSM 44701T), isolated from a smear-ripened cheese.</title>
        <authorList>
            <consortium name="US DOE Joint Genome Institute (JGI-PGF)"/>
            <person name="Walter F."/>
            <person name="Albersmeier A."/>
            <person name="Kalinowski J."/>
            <person name="Ruckert C."/>
        </authorList>
    </citation>
    <scope>NUCLEOTIDE SEQUENCE</scope>
    <source>
        <strain evidence="2">CGMCC 4.7201</strain>
    </source>
</reference>
<feature type="transmembrane region" description="Helical" evidence="1">
    <location>
        <begin position="138"/>
        <end position="157"/>
    </location>
</feature>
<dbReference type="SUPFAM" id="SSF103481">
    <property type="entry name" value="Multidrug resistance efflux transporter EmrE"/>
    <property type="match status" value="1"/>
</dbReference>
<dbReference type="Gene3D" id="1.10.3730.20">
    <property type="match status" value="1"/>
</dbReference>
<sequence>MEQTSLLCVLFALLAAASNALGTVLQRRAALTVPLSHGFHLRLITELLHRPIWLGGMAGVLAAACFQALALANGPLSVVQPIFVLELPFALLMAGVVLGRKLPRAGWVAVGCIVVGLATALAAASPTPGRSQAPMDRWTLALLCCGAAVAALIAVAMRRPVGATRAACLGTATAIGYALTAALLKSATYEWQSDGITGFFLAWQTYAFAATGAGSLFLMENTMQSGPLAASQPALTLGDATVSLTLGVTLYGERIRLGWWLVLELLGAALILVGAIMLGKVPLTTSLMAPSEARESDEAGEPARRR</sequence>
<accession>A0A917ZU23</accession>
<dbReference type="PANTHER" id="PTHR40761:SF1">
    <property type="entry name" value="CONSERVED INTEGRAL MEMBRANE ALANINE VALINE AND LEUCINE RICH PROTEIN-RELATED"/>
    <property type="match status" value="1"/>
</dbReference>
<keyword evidence="1" id="KW-0812">Transmembrane</keyword>
<evidence type="ECO:0008006" key="4">
    <source>
        <dbReference type="Google" id="ProtNLM"/>
    </source>
</evidence>
<dbReference type="Proteomes" id="UP000641932">
    <property type="component" value="Unassembled WGS sequence"/>
</dbReference>
<dbReference type="InterPro" id="IPR037185">
    <property type="entry name" value="EmrE-like"/>
</dbReference>
<reference evidence="2" key="2">
    <citation type="submission" date="2020-09" db="EMBL/GenBank/DDBJ databases">
        <authorList>
            <person name="Sun Q."/>
            <person name="Zhou Y."/>
        </authorList>
    </citation>
    <scope>NUCLEOTIDE SEQUENCE</scope>
    <source>
        <strain evidence="2">CGMCC 4.7201</strain>
    </source>
</reference>
<dbReference type="PANTHER" id="PTHR40761">
    <property type="entry name" value="CONSERVED INTEGRAL MEMBRANE ALANINE VALINE AND LEUCINE RICH PROTEIN-RELATED"/>
    <property type="match status" value="1"/>
</dbReference>
<feature type="transmembrane region" description="Helical" evidence="1">
    <location>
        <begin position="163"/>
        <end position="184"/>
    </location>
</feature>
<feature type="transmembrane region" description="Helical" evidence="1">
    <location>
        <begin position="78"/>
        <end position="99"/>
    </location>
</feature>